<dbReference type="Proteomes" id="UP001180020">
    <property type="component" value="Unassembled WGS sequence"/>
</dbReference>
<reference evidence="6" key="2">
    <citation type="submission" date="2023-06" db="EMBL/GenBank/DDBJ databases">
        <authorList>
            <person name="Ma L."/>
            <person name="Liu K.-W."/>
            <person name="Li Z."/>
            <person name="Hsiao Y.-Y."/>
            <person name="Qi Y."/>
            <person name="Fu T."/>
            <person name="Tang G."/>
            <person name="Zhang D."/>
            <person name="Sun W.-H."/>
            <person name="Liu D.-K."/>
            <person name="Li Y."/>
            <person name="Chen G.-Z."/>
            <person name="Liu X.-D."/>
            <person name="Liao X.-Y."/>
            <person name="Jiang Y.-T."/>
            <person name="Yu X."/>
            <person name="Hao Y."/>
            <person name="Huang J."/>
            <person name="Zhao X.-W."/>
            <person name="Ke S."/>
            <person name="Chen Y.-Y."/>
            <person name="Wu W.-L."/>
            <person name="Hsu J.-L."/>
            <person name="Lin Y.-F."/>
            <person name="Huang M.-D."/>
            <person name="Li C.-Y."/>
            <person name="Huang L."/>
            <person name="Wang Z.-W."/>
            <person name="Zhao X."/>
            <person name="Zhong W.-Y."/>
            <person name="Peng D.-H."/>
            <person name="Ahmad S."/>
            <person name="Lan S."/>
            <person name="Zhang J.-S."/>
            <person name="Tsai W.-C."/>
            <person name="Van De Peer Y."/>
            <person name="Liu Z.-J."/>
        </authorList>
    </citation>
    <scope>NUCLEOTIDE SEQUENCE</scope>
    <source>
        <strain evidence="6">CP</strain>
        <tissue evidence="6">Leaves</tissue>
    </source>
</reference>
<proteinExistence type="predicted"/>
<dbReference type="InterPro" id="IPR003406">
    <property type="entry name" value="Glyco_trans_14"/>
</dbReference>
<comment type="caution">
    <text evidence="6">The sequence shown here is derived from an EMBL/GenBank/DDBJ whole genome shotgun (WGS) entry which is preliminary data.</text>
</comment>
<gene>
    <name evidence="6" type="ORF">QJS10_CPA03g01576</name>
</gene>
<keyword evidence="4" id="KW-0472">Membrane</keyword>
<dbReference type="GO" id="GO:0015020">
    <property type="term" value="F:glucuronosyltransferase activity"/>
    <property type="evidence" value="ECO:0007669"/>
    <property type="project" value="InterPro"/>
</dbReference>
<keyword evidence="2" id="KW-0328">Glycosyltransferase</keyword>
<dbReference type="GO" id="GO:0016020">
    <property type="term" value="C:membrane"/>
    <property type="evidence" value="ECO:0007669"/>
    <property type="project" value="UniProtKB-SubCell"/>
</dbReference>
<keyword evidence="5" id="KW-0325">Glycoprotein</keyword>
<dbReference type="EMBL" id="JAUJYO010000003">
    <property type="protein sequence ID" value="KAK1322623.1"/>
    <property type="molecule type" value="Genomic_DNA"/>
</dbReference>
<dbReference type="AlphaFoldDB" id="A0AAV9FCL7"/>
<accession>A0AAV9FCL7</accession>
<sequence length="409" mass="46504">MKRPHRLLRFPFKNNRCLLASSLLALSLLLILTLQSLKPHRNPSDPDRTVSAVQSDLPNPPRLAYLISGSSGDGPRLRRILQASYHPLNRYLLQLDLSASAGERADLVRYVGSVPAFVEFDNVRVVGEPDVVTYKGPTVVAATLHGVAVLLKETEGWDWFVNLNASDYPLMSQDDILHVFSYLPRDLNFIEHTSNIGWKEYQRVRPIIVDPGFYNPKKVDIFWAKEKRTIPSSFKVYIGSSCVVLSRSFLEFCIWGWDNLPRTLLMYYTNFLSSSESYFHTVLCNSQEFQNTTINHDLHYVVWDNPPGQQPITLTSKHFEGMAESGAPFARLFDKDDPVLDLIDRDLLRRSDGQLTPGGWCVQRSVFGGDPCSVFGNPAILKPSLRSRKLENLMLEVLDVENFRSRQCK</sequence>
<protein>
    <submittedName>
        <fullName evidence="6">Uncharacterized protein</fullName>
    </submittedName>
</protein>
<reference evidence="6" key="1">
    <citation type="journal article" date="2023" name="Nat. Commun.">
        <title>Diploid and tetraploid genomes of Acorus and the evolution of monocots.</title>
        <authorList>
            <person name="Ma L."/>
            <person name="Liu K.W."/>
            <person name="Li Z."/>
            <person name="Hsiao Y.Y."/>
            <person name="Qi Y."/>
            <person name="Fu T."/>
            <person name="Tang G.D."/>
            <person name="Zhang D."/>
            <person name="Sun W.H."/>
            <person name="Liu D.K."/>
            <person name="Li Y."/>
            <person name="Chen G.Z."/>
            <person name="Liu X.D."/>
            <person name="Liao X.Y."/>
            <person name="Jiang Y.T."/>
            <person name="Yu X."/>
            <person name="Hao Y."/>
            <person name="Huang J."/>
            <person name="Zhao X.W."/>
            <person name="Ke S."/>
            <person name="Chen Y.Y."/>
            <person name="Wu W.L."/>
            <person name="Hsu J.L."/>
            <person name="Lin Y.F."/>
            <person name="Huang M.D."/>
            <person name="Li C.Y."/>
            <person name="Huang L."/>
            <person name="Wang Z.W."/>
            <person name="Zhao X."/>
            <person name="Zhong W.Y."/>
            <person name="Peng D.H."/>
            <person name="Ahmad S."/>
            <person name="Lan S."/>
            <person name="Zhang J.S."/>
            <person name="Tsai W.C."/>
            <person name="Van de Peer Y."/>
            <person name="Liu Z.J."/>
        </authorList>
    </citation>
    <scope>NUCLEOTIDE SEQUENCE</scope>
    <source>
        <strain evidence="6">CP</strain>
    </source>
</reference>
<dbReference type="Pfam" id="PF02485">
    <property type="entry name" value="Branch"/>
    <property type="match status" value="1"/>
</dbReference>
<evidence type="ECO:0000256" key="1">
    <source>
        <dbReference type="ARBA" id="ARBA00004606"/>
    </source>
</evidence>
<evidence type="ECO:0000313" key="6">
    <source>
        <dbReference type="EMBL" id="KAK1322623.1"/>
    </source>
</evidence>
<evidence type="ECO:0000256" key="4">
    <source>
        <dbReference type="ARBA" id="ARBA00023136"/>
    </source>
</evidence>
<evidence type="ECO:0000313" key="7">
    <source>
        <dbReference type="Proteomes" id="UP001180020"/>
    </source>
</evidence>
<dbReference type="PANTHER" id="PTHR45719:SF8">
    <property type="entry name" value="BETA-GLUCURONOSYLTRANSFERASE GLCAT14C"/>
    <property type="match status" value="1"/>
</dbReference>
<evidence type="ECO:0000256" key="3">
    <source>
        <dbReference type="ARBA" id="ARBA00022679"/>
    </source>
</evidence>
<evidence type="ECO:0000256" key="2">
    <source>
        <dbReference type="ARBA" id="ARBA00022676"/>
    </source>
</evidence>
<organism evidence="6 7">
    <name type="scientific">Acorus calamus</name>
    <name type="common">Sweet flag</name>
    <dbReference type="NCBI Taxonomy" id="4465"/>
    <lineage>
        <taxon>Eukaryota</taxon>
        <taxon>Viridiplantae</taxon>
        <taxon>Streptophyta</taxon>
        <taxon>Embryophyta</taxon>
        <taxon>Tracheophyta</taxon>
        <taxon>Spermatophyta</taxon>
        <taxon>Magnoliopsida</taxon>
        <taxon>Liliopsida</taxon>
        <taxon>Acoraceae</taxon>
        <taxon>Acorus</taxon>
    </lineage>
</organism>
<keyword evidence="7" id="KW-1185">Reference proteome</keyword>
<dbReference type="InterPro" id="IPR044610">
    <property type="entry name" value="GLCAT14A/B/C"/>
</dbReference>
<evidence type="ECO:0000256" key="5">
    <source>
        <dbReference type="ARBA" id="ARBA00023180"/>
    </source>
</evidence>
<keyword evidence="3" id="KW-0808">Transferase</keyword>
<name>A0AAV9FCL7_ACOCL</name>
<comment type="subcellular location">
    <subcellularLocation>
        <location evidence="1">Membrane</location>
        <topology evidence="1">Single-pass type II membrane protein</topology>
    </subcellularLocation>
</comment>
<dbReference type="PANTHER" id="PTHR45719">
    <property type="entry name" value="GLYCOSYLTRANSFERASE"/>
    <property type="match status" value="1"/>
</dbReference>